<evidence type="ECO:0000259" key="1">
    <source>
        <dbReference type="PROSITE" id="PS50043"/>
    </source>
</evidence>
<dbReference type="SMART" id="SM00421">
    <property type="entry name" value="HTH_LUXR"/>
    <property type="match status" value="1"/>
</dbReference>
<dbReference type="PANTHER" id="PTHR34293">
    <property type="entry name" value="HTH-TYPE TRANSCRIPTIONAL REGULATOR TRMBL2"/>
    <property type="match status" value="1"/>
</dbReference>
<dbReference type="SUPFAM" id="SSF46894">
    <property type="entry name" value="C-terminal effector domain of the bipartite response regulators"/>
    <property type="match status" value="1"/>
</dbReference>
<dbReference type="PROSITE" id="PS50043">
    <property type="entry name" value="HTH_LUXR_2"/>
    <property type="match status" value="1"/>
</dbReference>
<organism evidence="2 3">
    <name type="scientific">Nocardioides daphniae</name>
    <dbReference type="NCBI Taxonomy" id="402297"/>
    <lineage>
        <taxon>Bacteria</taxon>
        <taxon>Bacillati</taxon>
        <taxon>Actinomycetota</taxon>
        <taxon>Actinomycetes</taxon>
        <taxon>Propionibacteriales</taxon>
        <taxon>Nocardioidaceae</taxon>
        <taxon>Nocardioides</taxon>
    </lineage>
</organism>
<dbReference type="EMBL" id="BMCK01000001">
    <property type="protein sequence ID" value="GGD08097.1"/>
    <property type="molecule type" value="Genomic_DNA"/>
</dbReference>
<dbReference type="InterPro" id="IPR036388">
    <property type="entry name" value="WH-like_DNA-bd_sf"/>
</dbReference>
<reference evidence="3" key="1">
    <citation type="journal article" date="2019" name="Int. J. Syst. Evol. Microbiol.">
        <title>The Global Catalogue of Microorganisms (GCM) 10K type strain sequencing project: providing services to taxonomists for standard genome sequencing and annotation.</title>
        <authorList>
            <consortium name="The Broad Institute Genomics Platform"/>
            <consortium name="The Broad Institute Genome Sequencing Center for Infectious Disease"/>
            <person name="Wu L."/>
            <person name="Ma J."/>
        </authorList>
    </citation>
    <scope>NUCLEOTIDE SEQUENCE [LARGE SCALE GENOMIC DNA]</scope>
    <source>
        <strain evidence="3">CCM 7403</strain>
    </source>
</reference>
<protein>
    <recommendedName>
        <fullName evidence="1">HTH luxR-type domain-containing protein</fullName>
    </recommendedName>
</protein>
<name>A0ABQ1PZK5_9ACTN</name>
<dbReference type="PANTHER" id="PTHR34293:SF1">
    <property type="entry name" value="HTH-TYPE TRANSCRIPTIONAL REGULATOR TRMBL2"/>
    <property type="match status" value="1"/>
</dbReference>
<sequence>MSNGQIGSSLGLTEETERFYREVMGADGSRVEQAAALLLITVEEFEEKLQPLVDMGVSKITDGVLSVLPPRQAVGVYLERHAAAMVDSAKLIARATSALRYVEDQPSRAIAGGEVLKAEVVTGAAPVELMEAWIAESAGEVMLMRPDQWRLPSEPTMAAASSRAAAQGRRVRAIYPVRALHQARSTLLDRAAAGEEIRLLPEVRSRLAIVGDDRALIPEQPGLTNVRAIVLRDAAIVAPLRLYYEELWNQAVALPVFDAHDVRQDARRLLLSQMADGARDEQIARTLGIGLRTVRRRIASLMEELGAETRFQAGVEAVRRGWI</sequence>
<gene>
    <name evidence="2" type="ORF">GCM10007231_03580</name>
</gene>
<dbReference type="Gene3D" id="1.10.10.10">
    <property type="entry name" value="Winged helix-like DNA-binding domain superfamily/Winged helix DNA-binding domain"/>
    <property type="match status" value="1"/>
</dbReference>
<dbReference type="InterPro" id="IPR000792">
    <property type="entry name" value="Tscrpt_reg_LuxR_C"/>
</dbReference>
<comment type="caution">
    <text evidence="2">The sequence shown here is derived from an EMBL/GenBank/DDBJ whole genome shotgun (WGS) entry which is preliminary data.</text>
</comment>
<dbReference type="InterPro" id="IPR016032">
    <property type="entry name" value="Sig_transdc_resp-reg_C-effctor"/>
</dbReference>
<evidence type="ECO:0000313" key="3">
    <source>
        <dbReference type="Proteomes" id="UP000630594"/>
    </source>
</evidence>
<feature type="domain" description="HTH luxR-type" evidence="1">
    <location>
        <begin position="261"/>
        <end position="321"/>
    </location>
</feature>
<dbReference type="InterPro" id="IPR051797">
    <property type="entry name" value="TrmB-like"/>
</dbReference>
<accession>A0ABQ1PZK5</accession>
<keyword evidence="3" id="KW-1185">Reference proteome</keyword>
<dbReference type="Proteomes" id="UP000630594">
    <property type="component" value="Unassembled WGS sequence"/>
</dbReference>
<evidence type="ECO:0000313" key="2">
    <source>
        <dbReference type="EMBL" id="GGD08097.1"/>
    </source>
</evidence>
<dbReference type="RefSeq" id="WP_188420756.1">
    <property type="nucleotide sequence ID" value="NZ_BMCK01000001.1"/>
</dbReference>
<dbReference type="CDD" id="cd06170">
    <property type="entry name" value="LuxR_C_like"/>
    <property type="match status" value="1"/>
</dbReference>
<proteinExistence type="predicted"/>